<reference evidence="1 2" key="1">
    <citation type="submission" date="2016-11" db="EMBL/GenBank/DDBJ databases">
        <authorList>
            <person name="Jaros S."/>
            <person name="Januszkiewicz K."/>
            <person name="Wedrychowicz H."/>
        </authorList>
    </citation>
    <scope>NUCLEOTIDE SEQUENCE [LARGE SCALE GENOMIC DNA]</scope>
    <source>
        <strain evidence="1 2">DSM 15930</strain>
    </source>
</reference>
<keyword evidence="2" id="KW-1185">Reference proteome</keyword>
<evidence type="ECO:0000313" key="1">
    <source>
        <dbReference type="EMBL" id="SHM88219.1"/>
    </source>
</evidence>
<dbReference type="RefSeq" id="WP_073290123.1">
    <property type="nucleotide sequence ID" value="NZ_FRCP01000020.1"/>
</dbReference>
<proteinExistence type="predicted"/>
<dbReference type="AlphaFoldDB" id="A0A1M7MBV1"/>
<evidence type="ECO:0000313" key="2">
    <source>
        <dbReference type="Proteomes" id="UP000184038"/>
    </source>
</evidence>
<gene>
    <name evidence="1" type="ORF">SAMN02746066_03734</name>
</gene>
<dbReference type="STRING" id="1120996.SAMN02746066_03734"/>
<organism evidence="1 2">
    <name type="scientific">Anaerosporobacter mobilis DSM 15930</name>
    <dbReference type="NCBI Taxonomy" id="1120996"/>
    <lineage>
        <taxon>Bacteria</taxon>
        <taxon>Bacillati</taxon>
        <taxon>Bacillota</taxon>
        <taxon>Clostridia</taxon>
        <taxon>Lachnospirales</taxon>
        <taxon>Lachnospiraceae</taxon>
        <taxon>Anaerosporobacter</taxon>
    </lineage>
</organism>
<dbReference type="InterPro" id="IPR036866">
    <property type="entry name" value="RibonucZ/Hydroxyglut_hydro"/>
</dbReference>
<sequence>MLTFLGTGGAFNTERGNTSAYFELGTELFIIDVGEDVFPKLVKRNVFEGKTRVNIFITHLHSDHAGSLGTLIAYLYIKVFNLDRSKVCIYFPSEAITELLTLQGIKQDMYTLFINRWDELYIDGYEKQPEYNFEPTSHTGDLDYNKQVNCFSIEFSLKNEFGFYYSGDTCEFNQKLLNTYAFDHIYHEVTSNTSATVHFQYDKLIELTKDMPEDQKKKITLMHLDQDFDIEKAKADGFSIAGE</sequence>
<dbReference type="PANTHER" id="PTHR46018:SF7">
    <property type="entry name" value="RIBONUCLEASE Z"/>
    <property type="match status" value="1"/>
</dbReference>
<dbReference type="Gene3D" id="3.60.15.10">
    <property type="entry name" value="Ribonuclease Z/Hydroxyacylglutathione hydrolase-like"/>
    <property type="match status" value="1"/>
</dbReference>
<dbReference type="OrthoDB" id="9803916at2"/>
<dbReference type="GO" id="GO:0042781">
    <property type="term" value="F:3'-tRNA processing endoribonuclease activity"/>
    <property type="evidence" value="ECO:0007669"/>
    <property type="project" value="TreeGrafter"/>
</dbReference>
<dbReference type="Proteomes" id="UP000184038">
    <property type="component" value="Unassembled WGS sequence"/>
</dbReference>
<accession>A0A1M7MBV1</accession>
<dbReference type="Pfam" id="PF23023">
    <property type="entry name" value="Anti-Pycsar_Apyc1"/>
    <property type="match status" value="1"/>
</dbReference>
<dbReference type="EMBL" id="FRCP01000020">
    <property type="protein sequence ID" value="SHM88219.1"/>
    <property type="molecule type" value="Genomic_DNA"/>
</dbReference>
<name>A0A1M7MBV1_9FIRM</name>
<protein>
    <submittedName>
        <fullName evidence="1">Ribonuclease BN, tRNA processing enzyme</fullName>
    </submittedName>
</protein>
<dbReference type="PANTHER" id="PTHR46018">
    <property type="entry name" value="ZINC PHOSPHODIESTERASE ELAC PROTEIN 1"/>
    <property type="match status" value="1"/>
</dbReference>
<dbReference type="SUPFAM" id="SSF56281">
    <property type="entry name" value="Metallo-hydrolase/oxidoreductase"/>
    <property type="match status" value="1"/>
</dbReference>